<keyword evidence="4" id="KW-1185">Reference proteome</keyword>
<keyword evidence="2" id="KW-0812">Transmembrane</keyword>
<evidence type="ECO:0000313" key="4">
    <source>
        <dbReference type="Proteomes" id="UP001209922"/>
    </source>
</evidence>
<feature type="region of interest" description="Disordered" evidence="1">
    <location>
        <begin position="196"/>
        <end position="215"/>
    </location>
</feature>
<feature type="transmembrane region" description="Helical" evidence="2">
    <location>
        <begin position="12"/>
        <end position="34"/>
    </location>
</feature>
<keyword evidence="2" id="KW-1133">Transmembrane helix</keyword>
<protein>
    <submittedName>
        <fullName evidence="3">Prepilin-type N-terminal cleavage/methylation domain-containing protein</fullName>
    </submittedName>
</protein>
<dbReference type="SUPFAM" id="SSF54523">
    <property type="entry name" value="Pili subunits"/>
    <property type="match status" value="1"/>
</dbReference>
<dbReference type="Proteomes" id="UP001209922">
    <property type="component" value="Unassembled WGS sequence"/>
</dbReference>
<evidence type="ECO:0000256" key="1">
    <source>
        <dbReference type="SAM" id="MobiDB-lite"/>
    </source>
</evidence>
<dbReference type="NCBIfam" id="TIGR02532">
    <property type="entry name" value="IV_pilin_GFxxxE"/>
    <property type="match status" value="1"/>
</dbReference>
<accession>A0ABT3JTJ5</accession>
<gene>
    <name evidence="3" type="ORF">OK345_04645</name>
</gene>
<dbReference type="InterPro" id="IPR045584">
    <property type="entry name" value="Pilin-like"/>
</dbReference>
<organism evidence="3 4">
    <name type="scientific">Xanthomonas chitinilytica</name>
    <dbReference type="NCBI Taxonomy" id="2989819"/>
    <lineage>
        <taxon>Bacteria</taxon>
        <taxon>Pseudomonadati</taxon>
        <taxon>Pseudomonadota</taxon>
        <taxon>Gammaproteobacteria</taxon>
        <taxon>Lysobacterales</taxon>
        <taxon>Lysobacteraceae</taxon>
        <taxon>Xanthomonas</taxon>
    </lineage>
</organism>
<comment type="caution">
    <text evidence="3">The sequence shown here is derived from an EMBL/GenBank/DDBJ whole genome shotgun (WGS) entry which is preliminary data.</text>
</comment>
<feature type="region of interest" description="Disordered" evidence="1">
    <location>
        <begin position="69"/>
        <end position="91"/>
    </location>
</feature>
<evidence type="ECO:0000256" key="2">
    <source>
        <dbReference type="SAM" id="Phobius"/>
    </source>
</evidence>
<dbReference type="RefSeq" id="WP_265126758.1">
    <property type="nucleotide sequence ID" value="NZ_JAPCHY010000003.1"/>
</dbReference>
<dbReference type="InterPro" id="IPR012902">
    <property type="entry name" value="N_methyl_site"/>
</dbReference>
<evidence type="ECO:0000313" key="3">
    <source>
        <dbReference type="EMBL" id="MCW4471796.1"/>
    </source>
</evidence>
<dbReference type="EMBL" id="JAPCHY010000003">
    <property type="protein sequence ID" value="MCW4471796.1"/>
    <property type="molecule type" value="Genomic_DNA"/>
</dbReference>
<keyword evidence="2" id="KW-0472">Membrane</keyword>
<name>A0ABT3JTJ5_9XANT</name>
<proteinExistence type="predicted"/>
<reference evidence="3 4" key="1">
    <citation type="submission" date="2022-10" db="EMBL/GenBank/DDBJ databases">
        <title>Xanthomonas sp. H13-6.</title>
        <authorList>
            <person name="Liu X."/>
            <person name="Deng Z."/>
            <person name="Jiang Y."/>
            <person name="Yu T."/>
            <person name="Ai J."/>
        </authorList>
    </citation>
    <scope>NUCLEOTIDE SEQUENCE [LARGE SCALE GENOMIC DNA]</scope>
    <source>
        <strain evidence="3 4">H13-6</strain>
    </source>
</reference>
<sequence>MPRPSRSLPAPAPGFTIVEMSVVLVVIALIIGAVSIGRDVYRSAEAERIGSEFVQGWMIAYDRYAQQSGLVPNDDPANPSGRINGRSDRNGRELCDGTGDPALRRAMLERGVSLPQGRAEGMESFYVYRDSQGNPQQLQVCFDTVLDWAEPEAGSGYRGRVRNVMVLKGLTPELANQLDARIDGRIDARFGRMREQGRHNQTAAIGNPPPANPWSRDDTQDFTGGNRPDAQVAVMTGYVRMNQ</sequence>